<dbReference type="GO" id="GO:0009401">
    <property type="term" value="P:phosphoenolpyruvate-dependent sugar phosphotransferase system"/>
    <property type="evidence" value="ECO:0007669"/>
    <property type="project" value="UniProtKB-KW"/>
</dbReference>
<organism evidence="4 5">
    <name type="scientific">Xanthomonas vesicatoria</name>
    <dbReference type="NCBI Taxonomy" id="56460"/>
    <lineage>
        <taxon>Bacteria</taxon>
        <taxon>Pseudomonadati</taxon>
        <taxon>Pseudomonadota</taxon>
        <taxon>Gammaproteobacteria</taxon>
        <taxon>Lysobacterales</taxon>
        <taxon>Lysobacteraceae</taxon>
        <taxon>Xanthomonas</taxon>
    </lineage>
</organism>
<evidence type="ECO:0000313" key="5">
    <source>
        <dbReference type="Proteomes" id="UP000030969"/>
    </source>
</evidence>
<dbReference type="Pfam" id="PF02302">
    <property type="entry name" value="PTS_IIB"/>
    <property type="match status" value="1"/>
</dbReference>
<feature type="non-terminal residue" evidence="4">
    <location>
        <position position="90"/>
    </location>
</feature>
<dbReference type="Proteomes" id="UP000030969">
    <property type="component" value="Unassembled WGS sequence"/>
</dbReference>
<evidence type="ECO:0000256" key="2">
    <source>
        <dbReference type="ARBA" id="ARBA00022683"/>
    </source>
</evidence>
<dbReference type="InterPro" id="IPR003501">
    <property type="entry name" value="PTS_EIIB_2/3"/>
</dbReference>
<gene>
    <name evidence="4" type="ORF">OR61_22515</name>
</gene>
<dbReference type="EMBL" id="JSYJ01000259">
    <property type="protein sequence ID" value="KHM90249.1"/>
    <property type="molecule type" value="Genomic_DNA"/>
</dbReference>
<dbReference type="SUPFAM" id="SSF52794">
    <property type="entry name" value="PTS system IIB component-like"/>
    <property type="match status" value="1"/>
</dbReference>
<protein>
    <submittedName>
        <fullName evidence="4">PTS fructose transporter subunit IIBC</fullName>
    </submittedName>
</protein>
<sequence>MSSSIVVIAAGERSTEAVLAAEALRRAATAAGRSVTIEIRSDQGVLGALPTELTNGAAQVLIVGDADADTARFGDAQLLHLSLGALLDDP</sequence>
<name>A0AAJ0N240_9XANT</name>
<dbReference type="GO" id="GO:0008982">
    <property type="term" value="F:protein-N(PI)-phosphohistidine-sugar phosphotransferase activity"/>
    <property type="evidence" value="ECO:0007669"/>
    <property type="project" value="InterPro"/>
</dbReference>
<proteinExistence type="predicted"/>
<accession>A0AAJ0N240</accession>
<reference evidence="4 5" key="1">
    <citation type="submission" date="2014-11" db="EMBL/GenBank/DDBJ databases">
        <title>Draft Genome Sequences of Xanthomonas vesicatoria Strains from the Balkan Peninsula.</title>
        <authorList>
            <person name="Vancheva T."/>
            <person name="Lefeuvre P."/>
            <person name="Bogatzevska N."/>
            <person name="Moncheva P."/>
            <person name="Koebnik R."/>
        </authorList>
    </citation>
    <scope>NUCLEOTIDE SEQUENCE [LARGE SCALE GENOMIC DNA]</scope>
    <source>
        <strain evidence="4 5">53M</strain>
    </source>
</reference>
<evidence type="ECO:0000256" key="1">
    <source>
        <dbReference type="ARBA" id="ARBA00022679"/>
    </source>
</evidence>
<dbReference type="InterPro" id="IPR036095">
    <property type="entry name" value="PTS_EIIB-like_sf"/>
</dbReference>
<evidence type="ECO:0000259" key="3">
    <source>
        <dbReference type="Pfam" id="PF02302"/>
    </source>
</evidence>
<evidence type="ECO:0000313" key="4">
    <source>
        <dbReference type="EMBL" id="KHM90249.1"/>
    </source>
</evidence>
<keyword evidence="2" id="KW-0598">Phosphotransferase system</keyword>
<feature type="domain" description="Phosphotransferase system EIIB component type 2/3" evidence="3">
    <location>
        <begin position="6"/>
        <end position="82"/>
    </location>
</feature>
<dbReference type="AlphaFoldDB" id="A0AAJ0N240"/>
<dbReference type="Gene3D" id="3.40.50.2300">
    <property type="match status" value="1"/>
</dbReference>
<comment type="caution">
    <text evidence="4">The sequence shown here is derived from an EMBL/GenBank/DDBJ whole genome shotgun (WGS) entry which is preliminary data.</text>
</comment>
<keyword evidence="1" id="KW-0808">Transferase</keyword>